<evidence type="ECO:0000256" key="1">
    <source>
        <dbReference type="SAM" id="MobiDB-lite"/>
    </source>
</evidence>
<dbReference type="EMBL" id="CP049056">
    <property type="protein sequence ID" value="QIE54197.1"/>
    <property type="molecule type" value="Genomic_DNA"/>
</dbReference>
<organism evidence="2 3">
    <name type="scientific">Pikeienuella piscinae</name>
    <dbReference type="NCBI Taxonomy" id="2748098"/>
    <lineage>
        <taxon>Bacteria</taxon>
        <taxon>Pseudomonadati</taxon>
        <taxon>Pseudomonadota</taxon>
        <taxon>Alphaproteobacteria</taxon>
        <taxon>Rhodobacterales</taxon>
        <taxon>Paracoccaceae</taxon>
        <taxon>Pikeienuella</taxon>
    </lineage>
</organism>
<feature type="region of interest" description="Disordered" evidence="1">
    <location>
        <begin position="1"/>
        <end position="26"/>
    </location>
</feature>
<accession>A0A7L5BUT6</accession>
<reference evidence="2 3" key="1">
    <citation type="submission" date="2020-02" db="EMBL/GenBank/DDBJ databases">
        <title>complete genome sequence of Rhodobacteraceae bacterium.</title>
        <authorList>
            <person name="Park J."/>
            <person name="Kim Y.-S."/>
            <person name="Kim K.-H."/>
        </authorList>
    </citation>
    <scope>NUCLEOTIDE SEQUENCE [LARGE SCALE GENOMIC DNA]</scope>
    <source>
        <strain evidence="2 3">RR4-56</strain>
    </source>
</reference>
<evidence type="ECO:0000313" key="2">
    <source>
        <dbReference type="EMBL" id="QIE54197.1"/>
    </source>
</evidence>
<evidence type="ECO:0000313" key="3">
    <source>
        <dbReference type="Proteomes" id="UP000503336"/>
    </source>
</evidence>
<gene>
    <name evidence="2" type="ORF">G5B40_01305</name>
</gene>
<dbReference type="AlphaFoldDB" id="A0A7L5BUT6"/>
<sequence>MPPRNRTPNRDGAAGICRGDRKAPHPPTRMVVAADGEAICPVCGRVTRRSAAGDGVTKAEWPKP</sequence>
<dbReference type="Proteomes" id="UP000503336">
    <property type="component" value="Chromosome"/>
</dbReference>
<dbReference type="RefSeq" id="WP_165094068.1">
    <property type="nucleotide sequence ID" value="NZ_CP049056.1"/>
</dbReference>
<keyword evidence="3" id="KW-1185">Reference proteome</keyword>
<dbReference type="KEGG" id="hdh:G5B40_01305"/>
<name>A0A7L5BUT6_9RHOB</name>
<proteinExistence type="predicted"/>
<protein>
    <submittedName>
        <fullName evidence="2">Uncharacterized protein</fullName>
    </submittedName>
</protein>